<feature type="region of interest" description="Disordered" evidence="1">
    <location>
        <begin position="1024"/>
        <end position="1100"/>
    </location>
</feature>
<name>A0A0M0J5X7_9EUKA</name>
<evidence type="ECO:0000313" key="2">
    <source>
        <dbReference type="EMBL" id="KOO21986.1"/>
    </source>
</evidence>
<organism evidence="2 3">
    <name type="scientific">Chrysochromulina tobinii</name>
    <dbReference type="NCBI Taxonomy" id="1460289"/>
    <lineage>
        <taxon>Eukaryota</taxon>
        <taxon>Haptista</taxon>
        <taxon>Haptophyta</taxon>
        <taxon>Prymnesiophyceae</taxon>
        <taxon>Prymnesiales</taxon>
        <taxon>Chrysochromulinaceae</taxon>
        <taxon>Chrysochromulina</taxon>
    </lineage>
</organism>
<evidence type="ECO:0000256" key="1">
    <source>
        <dbReference type="SAM" id="MobiDB-lite"/>
    </source>
</evidence>
<gene>
    <name evidence="2" type="ORF">Ctob_000441</name>
</gene>
<evidence type="ECO:0000313" key="3">
    <source>
        <dbReference type="Proteomes" id="UP000037460"/>
    </source>
</evidence>
<comment type="caution">
    <text evidence="2">The sequence shown here is derived from an EMBL/GenBank/DDBJ whole genome shotgun (WGS) entry which is preliminary data.</text>
</comment>
<feature type="region of interest" description="Disordered" evidence="1">
    <location>
        <begin position="643"/>
        <end position="663"/>
    </location>
</feature>
<feature type="non-terminal residue" evidence="2">
    <location>
        <position position="1652"/>
    </location>
</feature>
<sequence>MIVATDHVLAKFIPDALDFVDYAPAVGIAIDDLFAMFIGGCLMDGTVFNQGMHFSLTPNRLAKFVKDLDASGMVWEPITGEEAVAFPKATLAITAAMRKLPDDQRLVTTADLLYDSDPKDAGTGTWFDKITPNLLSSGGGDMHVVAQFNSVIPNGYTKDGRGTEEFKSAIAQIIGSVGRDVSALPPIAQAAAAAQWFKRSCPPHDMALYIHNKYLEIERRAGKDEQTRFAPIFVIAWREYCPPLAELWPYSVNDILRDTAGLMISLGVADGHITPQSLNALTIAMKDYAAFATADTNEERTAQIIHAHKHANDDKEDTADNKAVLQAHRPYQAFKAAVEKHRPDDYVGICATAMGADGAWGILFLNGLMKTTDGTFYKERAGAKTTSSIQAVFNKAVARNAKGEARDDWTNLLPDDLGKTILAGKFAEIHWWNALKKVVLKRDGKTKVDEIDKRLASAPNTDVFADAEALRLLEAPVRAVMALIGFASTDEHSFSAMWRMLMRMAAAIENMPDTCLPKAGLRKRLLDTVPKLLRCPQARWECMLATPPTAVKRIGTFVTDGHALNAINALDEHIARIQQELEDGMHGHAKDSANNVRSGGDSPAKPDKKSEFGAEHKTEPAWGSLATKLGIYTSADGDVAEDAARNPQAPHAASATPDADEEPQELFGAVRDAHREAAAQSAELATNISQGLETVYAATVKCFGQPDVVVLVPWATPPACVLTSTTQRAEAAASGHRAAWCTLDALDGHIAHFPVGAAFLRIAALTTVGAHGSQNAGTWASSRPMVRARTAHTLASTGPPLLAPDELERQRAAFFTLEAARGAEIRALLVAADPGTGELVAMADKVMTAADYRMEIPFPVNGLPDFSSDSLRSRPGYLCIGPGGGSMIPHADGIGSYNALSIVWELDAQTGLYDALDFARPGRTHWVLNMLRQLLGDHDDQQLMSLVMDGVRWGVQAPMQIRIAANLERLDERVRGVGDAFAKLLKKGLYYKFKKLRRVNEMIDPDGPGPFITIPVYVVGTGGTDKPDNPHEKRIVGDQGCPHPEQALRERNQPHGTPDGPLVVSLNDMMGPTPGSTPRGHPIDPTRYPMPDTESKPRPRHSYRNGAILSHMAHVNKTYKAGFKDDGRHMFFQFEMAPEEERTCSFATVIPFPLMDETGEPILDENGNVIVEHWFTLIVATCMNMGSRNSSKIAQRFTDRILEGFSQLLDVYVRDTWLPKQTPELRALLAERAATLGPRQARPFDTSGYTDDYKLEFVGPELLAAGARIWRTACRECNYWLSEKACAGTVLDYIGGRLVLNGGFGCISPSKRARAIADSEAAIGGRLTREQLESHNSFLVHVHEWLDFPMGTLKGLSAPLKLPGSPEQRATLSDRVRAQHRRIIELLQTRHAASFWSGVDEAARLGGAEDGAGFEAIIFAPRITSDACSDVDHPYICGVCNGLFFRFPLDGAWQRRHITITETCGTVLALTIFARYFPHDELLVESDATASLASAQALAMTENLIYIRRRAEEIGAFREATRRAWLLHCKGWANALSDAGSRDKMTVMYALAAAMGIRLREVPIPAEALAFMQDVLDNTSEADHGLATHDTSLGTHNLSMSGDMPIAHLPMLELLIVLDEMLRIGEHEKANCLGTTEATEWAIAVQARAVAE</sequence>
<feature type="region of interest" description="Disordered" evidence="1">
    <location>
        <begin position="587"/>
        <end position="619"/>
    </location>
</feature>
<keyword evidence="3" id="KW-1185">Reference proteome</keyword>
<feature type="compositionally biased region" description="Basic and acidic residues" evidence="1">
    <location>
        <begin position="604"/>
        <end position="619"/>
    </location>
</feature>
<feature type="compositionally biased region" description="Basic and acidic residues" evidence="1">
    <location>
        <begin position="1025"/>
        <end position="1036"/>
    </location>
</feature>
<protein>
    <submittedName>
        <fullName evidence="2">Uncharacterized protein</fullName>
    </submittedName>
</protein>
<proteinExistence type="predicted"/>
<dbReference type="Proteomes" id="UP000037460">
    <property type="component" value="Unassembled WGS sequence"/>
</dbReference>
<accession>A0A0M0J5X7</accession>
<dbReference type="EMBL" id="JWZX01003318">
    <property type="protein sequence ID" value="KOO21986.1"/>
    <property type="molecule type" value="Genomic_DNA"/>
</dbReference>
<reference evidence="3" key="1">
    <citation type="journal article" date="2015" name="PLoS Genet.">
        <title>Genome Sequence and Transcriptome Analyses of Chrysochromulina tobin: Metabolic Tools for Enhanced Algal Fitness in the Prominent Order Prymnesiales (Haptophyceae).</title>
        <authorList>
            <person name="Hovde B.T."/>
            <person name="Deodato C.R."/>
            <person name="Hunsperger H.M."/>
            <person name="Ryken S.A."/>
            <person name="Yost W."/>
            <person name="Jha R.K."/>
            <person name="Patterson J."/>
            <person name="Monnat R.J. Jr."/>
            <person name="Barlow S.B."/>
            <person name="Starkenburg S.R."/>
            <person name="Cattolico R.A."/>
        </authorList>
    </citation>
    <scope>NUCLEOTIDE SEQUENCE</scope>
    <source>
        <strain evidence="3">CCMP291</strain>
    </source>
</reference>